<reference evidence="8" key="1">
    <citation type="journal article" date="2014" name="Int. J. Syst. Evol. Microbiol.">
        <title>Complete genome sequence of Corynebacterium casei LMG S-19264T (=DSM 44701T), isolated from a smear-ripened cheese.</title>
        <authorList>
            <consortium name="US DOE Joint Genome Institute (JGI-PGF)"/>
            <person name="Walter F."/>
            <person name="Albersmeier A."/>
            <person name="Kalinowski J."/>
            <person name="Ruckert C."/>
        </authorList>
    </citation>
    <scope>NUCLEOTIDE SEQUENCE</scope>
    <source>
        <strain evidence="8">CGMCC 1.15758</strain>
    </source>
</reference>
<dbReference type="OrthoDB" id="9766860at2"/>
<dbReference type="Pfam" id="PF03743">
    <property type="entry name" value="TrbI"/>
    <property type="match status" value="1"/>
</dbReference>
<dbReference type="CDD" id="cd16429">
    <property type="entry name" value="VirB10"/>
    <property type="match status" value="1"/>
</dbReference>
<evidence type="ECO:0000313" key="8">
    <source>
        <dbReference type="EMBL" id="GGF93710.1"/>
    </source>
</evidence>
<evidence type="ECO:0000256" key="5">
    <source>
        <dbReference type="ARBA" id="ARBA00023136"/>
    </source>
</evidence>
<evidence type="ECO:0000256" key="1">
    <source>
        <dbReference type="ARBA" id="ARBA00004167"/>
    </source>
</evidence>
<keyword evidence="9" id="KW-1185">Reference proteome</keyword>
<feature type="region of interest" description="Disordered" evidence="6">
    <location>
        <begin position="418"/>
        <end position="438"/>
    </location>
</feature>
<name>A0A8J2Z3F8_9GAMM</name>
<keyword evidence="5 7" id="KW-0472">Membrane</keyword>
<feature type="compositionally biased region" description="Basic and acidic residues" evidence="6">
    <location>
        <begin position="16"/>
        <end position="45"/>
    </location>
</feature>
<dbReference type="InterPro" id="IPR005498">
    <property type="entry name" value="T4SS_VirB10/TraB/TrbI"/>
</dbReference>
<comment type="similarity">
    <text evidence="2">Belongs to the TrbI/VirB10 family.</text>
</comment>
<evidence type="ECO:0000256" key="4">
    <source>
        <dbReference type="ARBA" id="ARBA00022989"/>
    </source>
</evidence>
<keyword evidence="4 7" id="KW-1133">Transmembrane helix</keyword>
<comment type="subcellular location">
    <subcellularLocation>
        <location evidence="1">Membrane</location>
        <topology evidence="1">Single-pass membrane protein</topology>
    </subcellularLocation>
</comment>
<dbReference type="InterPro" id="IPR042217">
    <property type="entry name" value="T4SS_VirB10/TrbI"/>
</dbReference>
<evidence type="ECO:0000313" key="9">
    <source>
        <dbReference type="Proteomes" id="UP000636949"/>
    </source>
</evidence>
<dbReference type="Gene3D" id="2.40.128.260">
    <property type="entry name" value="Type IV secretion system, VirB10/TraB/TrbI"/>
    <property type="match status" value="1"/>
</dbReference>
<gene>
    <name evidence="8" type="ORF">GCM10010995_08630</name>
</gene>
<sequence length="737" mass="79740">MYGGLDKNNKQLKKSKLLDKKNAKESEKAKNGKKVSKDNPEIAENQHRIPKGAGFKNTFYIFVMGLVLGLVVMVFAFLELSHKDEQPFSVADNPDQDPSAKPSSLIHYLDSQPTQENLLGGAGNYVINSSEFEGISFGGHKLGEGDYILKNGKLYTIGKNGKLHLVTKPPKEGVLAYEDGQKMMYHNGHWVAVADGDMQAGQYVVHNGKLYKVGKDGQLIPYDGKLHNGDVVWKHGKKYMYENGQLVPYSDSGLDTTSLTGPQAGDLVMKDGKLYKMGADGKLHLFHGTPKEGQIIWKNGKAYIVGKDGKLKPLENGYQRVINGKPYVYENGKWVPLAAKGLKPSDLIEKDGKYYQVGPDGKLYPYNESLKAGQIVWKNGKPYLVDKDGNLTALKDGQTFTGADGKKYRYVNGHLEEVTNDDSSKSPSTNNGGLSFSSGSDSDKALLKAYSSEILAANTNTAVIPSDKTGQNIDGQMGRINGAPNANNAALNSQISAYSSEYDQANAQAEKSTFLNGGHHAAKPLPLDEIKPATPYTVTAGSIIPATLVSGIDSDLPGPIKATVSQNVYDSVTGNYLLIPQGSVLNGVYDSNVSYGQTRVMMVWSSITFPDGNTVNLGGMPGADLQGYMGSMDLVDNHYMKVFGSALLFSLFGADSQLTQPSNSSGQGPTTSQVVYAAVGQQLTQTAQAYLQKDLNIQPTLKIRPGNNFQVFVTRNLSFKGPYQFANQMPSNAVLSN</sequence>
<evidence type="ECO:0000256" key="3">
    <source>
        <dbReference type="ARBA" id="ARBA00022692"/>
    </source>
</evidence>
<feature type="transmembrane region" description="Helical" evidence="7">
    <location>
        <begin position="58"/>
        <end position="78"/>
    </location>
</feature>
<proteinExistence type="inferred from homology"/>
<accession>A0A8J2Z3F8</accession>
<feature type="compositionally biased region" description="Low complexity" evidence="6">
    <location>
        <begin position="428"/>
        <end position="438"/>
    </location>
</feature>
<dbReference type="SUPFAM" id="SSF69360">
    <property type="entry name" value="Cell wall binding repeat"/>
    <property type="match status" value="1"/>
</dbReference>
<evidence type="ECO:0000256" key="7">
    <source>
        <dbReference type="SAM" id="Phobius"/>
    </source>
</evidence>
<dbReference type="Proteomes" id="UP000636949">
    <property type="component" value="Unassembled WGS sequence"/>
</dbReference>
<keyword evidence="3 7" id="KW-0812">Transmembrane</keyword>
<dbReference type="AlphaFoldDB" id="A0A8J2Z3F8"/>
<dbReference type="EMBL" id="BMJS01000006">
    <property type="protein sequence ID" value="GGF93710.1"/>
    <property type="molecule type" value="Genomic_DNA"/>
</dbReference>
<evidence type="ECO:0000256" key="6">
    <source>
        <dbReference type="SAM" id="MobiDB-lite"/>
    </source>
</evidence>
<feature type="region of interest" description="Disordered" evidence="6">
    <location>
        <begin position="1"/>
        <end position="45"/>
    </location>
</feature>
<organism evidence="8 9">
    <name type="scientific">Cysteiniphilum litorale</name>
    <dbReference type="NCBI Taxonomy" id="2056700"/>
    <lineage>
        <taxon>Bacteria</taxon>
        <taxon>Pseudomonadati</taxon>
        <taxon>Pseudomonadota</taxon>
        <taxon>Gammaproteobacteria</taxon>
        <taxon>Thiotrichales</taxon>
        <taxon>Fastidiosibacteraceae</taxon>
        <taxon>Cysteiniphilum</taxon>
    </lineage>
</organism>
<dbReference type="Gene3D" id="2.10.270.10">
    <property type="entry name" value="Cholin Binding"/>
    <property type="match status" value="1"/>
</dbReference>
<dbReference type="GO" id="GO:0016020">
    <property type="term" value="C:membrane"/>
    <property type="evidence" value="ECO:0007669"/>
    <property type="project" value="UniProtKB-SubCell"/>
</dbReference>
<reference evidence="8" key="2">
    <citation type="submission" date="2020-09" db="EMBL/GenBank/DDBJ databases">
        <authorList>
            <person name="Sun Q."/>
            <person name="Zhou Y."/>
        </authorList>
    </citation>
    <scope>NUCLEOTIDE SEQUENCE</scope>
    <source>
        <strain evidence="8">CGMCC 1.15758</strain>
    </source>
</reference>
<comment type="caution">
    <text evidence="8">The sequence shown here is derived from an EMBL/GenBank/DDBJ whole genome shotgun (WGS) entry which is preliminary data.</text>
</comment>
<protein>
    <submittedName>
        <fullName evidence="8">Uncharacterized protein</fullName>
    </submittedName>
</protein>
<evidence type="ECO:0000256" key="2">
    <source>
        <dbReference type="ARBA" id="ARBA00010265"/>
    </source>
</evidence>
<dbReference type="RefSeq" id="WP_117001798.1">
    <property type="nucleotide sequence ID" value="NZ_BMJS01000006.1"/>
</dbReference>